<feature type="compositionally biased region" description="Basic and acidic residues" evidence="2">
    <location>
        <begin position="572"/>
        <end position="587"/>
    </location>
</feature>
<feature type="compositionally biased region" description="Basic and acidic residues" evidence="2">
    <location>
        <begin position="1048"/>
        <end position="1057"/>
    </location>
</feature>
<reference evidence="3 4" key="1">
    <citation type="submission" date="2014-11" db="EMBL/GenBank/DDBJ databases">
        <title>Genetic blueprint of the zoonotic pathogen Toxocara canis.</title>
        <authorList>
            <person name="Zhu X.-Q."/>
            <person name="Korhonen P.K."/>
            <person name="Cai H."/>
            <person name="Young N.D."/>
            <person name="Nejsum P."/>
            <person name="von Samson-Himmelstjerna G."/>
            <person name="Boag P.R."/>
            <person name="Tan P."/>
            <person name="Li Q."/>
            <person name="Min J."/>
            <person name="Yang Y."/>
            <person name="Wang X."/>
            <person name="Fang X."/>
            <person name="Hall R.S."/>
            <person name="Hofmann A."/>
            <person name="Sternberg P.W."/>
            <person name="Jex A.R."/>
            <person name="Gasser R.B."/>
        </authorList>
    </citation>
    <scope>NUCLEOTIDE SEQUENCE [LARGE SCALE GENOMIC DNA]</scope>
    <source>
        <strain evidence="3">PN_DK_2014</strain>
    </source>
</reference>
<sequence>MASFTSDRPIVSKSASNLTDRYKGAVRSSCEIRQELKAFDKTLHAVQDYSNNIDRLCNSRTAGSGLHQSVANVMPSRRRYENGAIGPLTSKSRNVANGNVGSRREPSDGLANVLRGASEVDGRRQQQSCLSQKRESYVPKPKSVLYPALLQYIRSRVPKAAATVKKATTPDKRAAVETKCQHHQRRSMSQRAKRVQSNVEQVRHKSFPGERNVSEGLRGGSIERPLRRSRSVIGLRTKPPEPLSRWEMLEHGLVRKVNQIRASPKYKLSVEKSGKKMAPLNKTYTKSAAQISSPWKSFDFDRATLHFQQLVETKIALSHNMEWNNDSVSIQSIHSTHAGNSVEHNAGLQRNIIGVDVSLDYPLPSNSTSNLYTQSLAEELEAYGVCGNADLNSKTDTGVQMIADKNRVDRSIGGSDSNGAVSENSSPSCRRASQAKSARNVSRTTSRTDNAKSPSSPDRDTRPARRSMGKREPVRRLLVVTKPSLISGESSSSGSPALSRSDFWLSSSRSSLQQDSSSKMTGAVNVDVGSSESYKFEKSAINSEKQSGVHHKADPSSGCHSPAVENPVSNFDWKHSERPREGQKSDGDSVFSKGAPLSGMSTSFISPQTLSSLYLSQTQELHCKGWSSPSRTDVVSKQVQRSLSTLDELMMNVERASKIFDSSFGARLSISACEQMADAVAKSKPLNHYYAVTPLAEAIITPNRRNSDVSATRGQALVGRLNAHLAFNERIDHMDQQLRDTRDLLKMAVIRPTTTKTLSAKDASDGCETLNGASGDMVFSRENNDLRTGSLPYIEESTLENVSPRVYAASLSEIASKENMASPMKPMNVGQKFDDERKHRDEHGRCPSGKENEPLDGKTETFFTREGRSSIMQPVKTEKRSGNEEAPSDKNALVSETVGTRKRTSWKDSISSRRGREELAEETIAALRQYYTDVCVFFYLRKKELMRADKFDEWQQLSKKQRSTENDILDMRRIYERSKRSDKPYDEYLQYHTHETARLHMLSLELREELFAMGQTDKDSIKRLGEARKNTEKILRLTTSGGMRRPKKTLERKEANAHRLRREQHSRMRAASLSKDGSSFAESDTGSASNASISLGNRGPVKLLGNTSATGLLGACEDRVNHLRDELRQKREEANVLKESFDRKIQGVDFDHNIRDLSAKAESSVLEQIKAHESYIKQTANHIAILERLETDQLSASSSSNPRPFLSPSVSQNGPTSLSATTNGTNNSYHLSSSLTHDAVVAELSSSATSWNESSLPQTSALVSERVYQLSQNLAKKSEDLVSEIVPGNGDENPMASSVDSIRSVTSNRTLVDSDGTQNSNVVDDITETSIKENTLDEVSTGQFVASPEPEILNENDSLNENLKWGSAENAFMGSQEAEQSDESEFQDTFEEFPIPLEPADQIVTKLEDLKRSQTEIVNEVSAVESKADSEGKISGAAFSTHNQETGSGELSGLLEKTASSEGEEIKYAIEAEPLEIFAEGSSPLEITEPGVTVDLLENEGGLSVSNTLAEEMAPENVLRPSTEPNNILDSLSSDDLESLEELEVTVEHAEISVHGPFVPKLDLNEIRDSDHDEAYQEVHEAISGRMLSKANVDGEGAGSGKASVSSERTVVESAITQSQIAPLSLKEVPKTDSLNSVYKSVAQPFNSRCTEEMRAHESLTAFTAVEASVKMPTDLGETEISKSGKTVADSTNVPAEVGEERSATYNAASEGEDSECFFAGDAPSHESLASSRELKIQNMEVEPEQFKNDASVEGTLMEETASWKVEATSSYDITQWDITSDVQKSSISLAKSDVVIDAMESTIELPKLTRTPELVASEINDSAQSITRRLSYGKERTQSEESCSVVREKPKRFALSVSPLSNSPRSPLTTRFVTTMPSQNRSPRSLPSTPRSPRKGARVASPLGKLLLEESLNDSLAAMLSVAEAKRSSLGRVGRYSLSEEQNILNAELETKEMEGKSISKQWPDNSWLGDTTYDLNSIPEPKSLFNITPLDLSEMSASEEAKPETDAFESVVQRNQPPFGLPDLTVDTPVPKQNVSRMPLLVDDLQKKFYSGNADDVRAIIAEYGERIWLMFNEGQELRIDVEENSVREHSARVAYKQMLADECCAVARKAFKRDLRSVWLNFGTAPPPKDVIELKAILRRDVFSVLYPDSSKAKAKSRWEVVCRDETLKSSSEMCALTKLVMDQLYRDQDRWRDFEPIEERIKEEMANDILKQQMTESFNAIRFPPDHDVL</sequence>
<feature type="compositionally biased region" description="Low complexity" evidence="2">
    <location>
        <begin position="483"/>
        <end position="499"/>
    </location>
</feature>
<feature type="compositionally biased region" description="Polar residues" evidence="2">
    <location>
        <begin position="434"/>
        <end position="456"/>
    </location>
</feature>
<feature type="coiled-coil region" evidence="1">
    <location>
        <begin position="1113"/>
        <end position="1144"/>
    </location>
</feature>
<feature type="compositionally biased region" description="Polar residues" evidence="2">
    <location>
        <begin position="1859"/>
        <end position="1881"/>
    </location>
</feature>
<evidence type="ECO:0000313" key="4">
    <source>
        <dbReference type="Proteomes" id="UP000031036"/>
    </source>
</evidence>
<organism evidence="3 4">
    <name type="scientific">Toxocara canis</name>
    <name type="common">Canine roundworm</name>
    <dbReference type="NCBI Taxonomy" id="6265"/>
    <lineage>
        <taxon>Eukaryota</taxon>
        <taxon>Metazoa</taxon>
        <taxon>Ecdysozoa</taxon>
        <taxon>Nematoda</taxon>
        <taxon>Chromadorea</taxon>
        <taxon>Rhabditida</taxon>
        <taxon>Spirurina</taxon>
        <taxon>Ascaridomorpha</taxon>
        <taxon>Ascaridoidea</taxon>
        <taxon>Toxocaridae</taxon>
        <taxon>Toxocara</taxon>
    </lineage>
</organism>
<keyword evidence="4" id="KW-1185">Reference proteome</keyword>
<accession>A0A0B2VMA8</accession>
<dbReference type="OrthoDB" id="10665251at2759"/>
<comment type="caution">
    <text evidence="3">The sequence shown here is derived from an EMBL/GenBank/DDBJ whole genome shotgun (WGS) entry which is preliminary data.</text>
</comment>
<feature type="region of interest" description="Disordered" evidence="2">
    <location>
        <begin position="837"/>
        <end position="857"/>
    </location>
</feature>
<feature type="region of interest" description="Disordered" evidence="2">
    <location>
        <begin position="182"/>
        <end position="204"/>
    </location>
</feature>
<name>A0A0B2VMA8_TOXCA</name>
<gene>
    <name evidence="3" type="ORF">Tcan_06726</name>
</gene>
<feature type="region of interest" description="Disordered" evidence="2">
    <location>
        <begin position="1194"/>
        <end position="1225"/>
    </location>
</feature>
<feature type="compositionally biased region" description="Polar residues" evidence="2">
    <location>
        <begin position="89"/>
        <end position="100"/>
    </location>
</feature>
<feature type="region of interest" description="Disordered" evidence="2">
    <location>
        <begin position="1038"/>
        <end position="1099"/>
    </location>
</feature>
<feature type="compositionally biased region" description="Basic residues" evidence="2">
    <location>
        <begin position="1058"/>
        <end position="1068"/>
    </location>
</feature>
<evidence type="ECO:0000256" key="2">
    <source>
        <dbReference type="SAM" id="MobiDB-lite"/>
    </source>
</evidence>
<feature type="region of interest" description="Disordered" evidence="2">
    <location>
        <begin position="541"/>
        <end position="592"/>
    </location>
</feature>
<keyword evidence="1" id="KW-0175">Coiled coil</keyword>
<protein>
    <submittedName>
        <fullName evidence="3">Uncharacterized protein</fullName>
    </submittedName>
</protein>
<feature type="region of interest" description="Disordered" evidence="2">
    <location>
        <begin position="82"/>
        <end position="109"/>
    </location>
</feature>
<feature type="region of interest" description="Disordered" evidence="2">
    <location>
        <begin position="1858"/>
        <end position="1900"/>
    </location>
</feature>
<feature type="compositionally biased region" description="Polar residues" evidence="2">
    <location>
        <begin position="414"/>
        <end position="428"/>
    </location>
</feature>
<dbReference type="Proteomes" id="UP000031036">
    <property type="component" value="Unassembled WGS sequence"/>
</dbReference>
<feature type="region of interest" description="Disordered" evidence="2">
    <location>
        <begin position="407"/>
        <end position="499"/>
    </location>
</feature>
<dbReference type="STRING" id="6265.A0A0B2VMA8"/>
<evidence type="ECO:0000256" key="1">
    <source>
        <dbReference type="SAM" id="Coils"/>
    </source>
</evidence>
<proteinExistence type="predicted"/>
<feature type="compositionally biased region" description="Polar residues" evidence="2">
    <location>
        <begin position="1075"/>
        <end position="1095"/>
    </location>
</feature>
<feature type="compositionally biased region" description="Low complexity" evidence="2">
    <location>
        <begin position="1882"/>
        <end position="1892"/>
    </location>
</feature>
<feature type="compositionally biased region" description="Basic residues" evidence="2">
    <location>
        <begin position="182"/>
        <end position="194"/>
    </location>
</feature>
<dbReference type="EMBL" id="JPKZ01000907">
    <property type="protein sequence ID" value="KHN84631.1"/>
    <property type="molecule type" value="Genomic_DNA"/>
</dbReference>
<evidence type="ECO:0000313" key="3">
    <source>
        <dbReference type="EMBL" id="KHN84631.1"/>
    </source>
</evidence>
<feature type="compositionally biased region" description="Basic and acidic residues" evidence="2">
    <location>
        <begin position="457"/>
        <end position="475"/>
    </location>
</feature>